<protein>
    <submittedName>
        <fullName evidence="2">Uncharacterized protein</fullName>
    </submittedName>
</protein>
<dbReference type="AlphaFoldDB" id="A0A917YFL1"/>
<feature type="compositionally biased region" description="Polar residues" evidence="1">
    <location>
        <begin position="1"/>
        <end position="14"/>
    </location>
</feature>
<reference evidence="2 3" key="1">
    <citation type="journal article" date="2014" name="Int. J. Syst. Evol. Microbiol.">
        <title>Complete genome sequence of Corynebacterium casei LMG S-19264T (=DSM 44701T), isolated from a smear-ripened cheese.</title>
        <authorList>
            <consortium name="US DOE Joint Genome Institute (JGI-PGF)"/>
            <person name="Walter F."/>
            <person name="Albersmeier A."/>
            <person name="Kalinowski J."/>
            <person name="Ruckert C."/>
        </authorList>
    </citation>
    <scope>NUCLEOTIDE SEQUENCE [LARGE SCALE GENOMIC DNA]</scope>
    <source>
        <strain evidence="2 3">CGMCC 4.7111</strain>
    </source>
</reference>
<name>A0A917YFL1_9ACTN</name>
<dbReference type="Proteomes" id="UP000600365">
    <property type="component" value="Unassembled WGS sequence"/>
</dbReference>
<evidence type="ECO:0000256" key="1">
    <source>
        <dbReference type="SAM" id="MobiDB-lite"/>
    </source>
</evidence>
<comment type="caution">
    <text evidence="2">The sequence shown here is derived from an EMBL/GenBank/DDBJ whole genome shotgun (WGS) entry which is preliminary data.</text>
</comment>
<gene>
    <name evidence="2" type="ORF">GCM10011579_084040</name>
</gene>
<proteinExistence type="predicted"/>
<evidence type="ECO:0000313" key="3">
    <source>
        <dbReference type="Proteomes" id="UP000600365"/>
    </source>
</evidence>
<keyword evidence="3" id="KW-1185">Reference proteome</keyword>
<feature type="region of interest" description="Disordered" evidence="1">
    <location>
        <begin position="1"/>
        <end position="28"/>
    </location>
</feature>
<organism evidence="2 3">
    <name type="scientific">Streptomyces albiflavescens</name>
    <dbReference type="NCBI Taxonomy" id="1623582"/>
    <lineage>
        <taxon>Bacteria</taxon>
        <taxon>Bacillati</taxon>
        <taxon>Actinomycetota</taxon>
        <taxon>Actinomycetes</taxon>
        <taxon>Kitasatosporales</taxon>
        <taxon>Streptomycetaceae</taxon>
        <taxon>Streptomyces</taxon>
    </lineage>
</organism>
<evidence type="ECO:0000313" key="2">
    <source>
        <dbReference type="EMBL" id="GGN89305.1"/>
    </source>
</evidence>
<dbReference type="EMBL" id="BMMM01000022">
    <property type="protein sequence ID" value="GGN89305.1"/>
    <property type="molecule type" value="Genomic_DNA"/>
</dbReference>
<sequence length="64" mass="6947">MTTPAISSTKNSTGKMAMANQPPQPQPPSYHIMPITFFGWRANVPYLQNASSAMPLLTRGTLTP</sequence>
<accession>A0A917YFL1</accession>